<dbReference type="InterPro" id="IPR024529">
    <property type="entry name" value="ECF_trnsprt_substrate-spec"/>
</dbReference>
<dbReference type="Proteomes" id="UP001220658">
    <property type="component" value="Unassembled WGS sequence"/>
</dbReference>
<reference evidence="2" key="3">
    <citation type="submission" date="2023-01" db="EMBL/GenBank/DDBJ databases">
        <title>Human gut microbiome strain richness.</title>
        <authorList>
            <person name="Chen-Liaw A."/>
        </authorList>
    </citation>
    <scope>NUCLEOTIDE SEQUENCE</scope>
    <source>
        <strain evidence="2">D55st1_G4_D55t1_190419</strain>
    </source>
</reference>
<proteinExistence type="predicted"/>
<dbReference type="AlphaFoldDB" id="A0A1Y3VL94"/>
<reference evidence="3" key="2">
    <citation type="journal article" date="2018" name="BMC Genomics">
        <title>Whole genome sequencing and function prediction of 133 gut anaerobes isolated from chicken caecum in pure cultures.</title>
        <authorList>
            <person name="Medvecky M."/>
            <person name="Cejkova D."/>
            <person name="Polansky O."/>
            <person name="Karasova D."/>
            <person name="Kubasova T."/>
            <person name="Cizek A."/>
            <person name="Rychlik I."/>
        </authorList>
    </citation>
    <scope>NUCLEOTIDE SEQUENCE</scope>
    <source>
        <strain evidence="3">An178</strain>
    </source>
</reference>
<keyword evidence="1" id="KW-0812">Transmembrane</keyword>
<dbReference type="EMBL" id="NFKM01000003">
    <property type="protein sequence ID" value="OUP61468.1"/>
    <property type="molecule type" value="Genomic_DNA"/>
</dbReference>
<evidence type="ECO:0000313" key="3">
    <source>
        <dbReference type="EMBL" id="OUP61468.1"/>
    </source>
</evidence>
<feature type="transmembrane region" description="Helical" evidence="1">
    <location>
        <begin position="134"/>
        <end position="165"/>
    </location>
</feature>
<keyword evidence="1" id="KW-1133">Transmembrane helix</keyword>
<dbReference type="GeneID" id="79875881"/>
<dbReference type="EMBL" id="JAQNCK010000003">
    <property type="protein sequence ID" value="MDC0827422.1"/>
    <property type="molecule type" value="Genomic_DNA"/>
</dbReference>
<feature type="transmembrane region" description="Helical" evidence="1">
    <location>
        <begin position="6"/>
        <end position="25"/>
    </location>
</feature>
<sequence length="186" mass="20384">MVKKISLSAMFFALGLILPFFTGQIPQIGSMLLPMHIPVFLCGFICGWKYGGVIGFLLPLMRYALFGMPPIYPTGIAMSFELATYGIVSGWLFNKGKWQCVIALYKSMIMAMIAGRIVWAVIEMVLLGIGEGGFTFTMFLSGAIIQALPGIILQLILIPAIMVALDKANLVPFKKEDSSYIEISKS</sequence>
<accession>A0A1Y3VL94</accession>
<feature type="transmembrane region" description="Helical" evidence="1">
    <location>
        <begin position="70"/>
        <end position="93"/>
    </location>
</feature>
<dbReference type="Pfam" id="PF12822">
    <property type="entry name" value="ECF_trnsprt"/>
    <property type="match status" value="1"/>
</dbReference>
<dbReference type="RefSeq" id="WP_022356603.1">
    <property type="nucleotide sequence ID" value="NZ_CABKSV010000047.1"/>
</dbReference>
<evidence type="ECO:0000256" key="1">
    <source>
        <dbReference type="SAM" id="Phobius"/>
    </source>
</evidence>
<feature type="transmembrane region" description="Helical" evidence="1">
    <location>
        <begin position="37"/>
        <end position="58"/>
    </location>
</feature>
<comment type="caution">
    <text evidence="3">The sequence shown here is derived from an EMBL/GenBank/DDBJ whole genome shotgun (WGS) entry which is preliminary data.</text>
</comment>
<protein>
    <submittedName>
        <fullName evidence="3">ECF transporter S component</fullName>
    </submittedName>
</protein>
<evidence type="ECO:0000313" key="2">
    <source>
        <dbReference type="EMBL" id="MDC0827422.1"/>
    </source>
</evidence>
<keyword evidence="1" id="KW-0472">Membrane</keyword>
<gene>
    <name evidence="3" type="ORF">B5F14_02440</name>
    <name evidence="2" type="ORF">POG00_01720</name>
</gene>
<organism evidence="3 4">
    <name type="scientific">Faecalitalea cylindroides</name>
    <dbReference type="NCBI Taxonomy" id="39483"/>
    <lineage>
        <taxon>Bacteria</taxon>
        <taxon>Bacillati</taxon>
        <taxon>Bacillota</taxon>
        <taxon>Erysipelotrichia</taxon>
        <taxon>Erysipelotrichales</taxon>
        <taxon>Erysipelotrichaceae</taxon>
        <taxon>Faecalitalea</taxon>
    </lineage>
</organism>
<evidence type="ECO:0000313" key="4">
    <source>
        <dbReference type="Proteomes" id="UP000195447"/>
    </source>
</evidence>
<name>A0A1Y3VL94_9FIRM</name>
<dbReference type="GO" id="GO:0022857">
    <property type="term" value="F:transmembrane transporter activity"/>
    <property type="evidence" value="ECO:0007669"/>
    <property type="project" value="InterPro"/>
</dbReference>
<keyword evidence="4" id="KW-1185">Reference proteome</keyword>
<reference evidence="4" key="1">
    <citation type="submission" date="2017-04" db="EMBL/GenBank/DDBJ databases">
        <title>Function of individual gut microbiota members based on whole genome sequencing of pure cultures obtained from chicken caecum.</title>
        <authorList>
            <person name="Medvecky M."/>
            <person name="Cejkova D."/>
            <person name="Polansky O."/>
            <person name="Karasova D."/>
            <person name="Kubasova T."/>
            <person name="Cizek A."/>
            <person name="Rychlik I."/>
        </authorList>
    </citation>
    <scope>NUCLEOTIDE SEQUENCE [LARGE SCALE GENOMIC DNA]</scope>
    <source>
        <strain evidence="4">An178</strain>
    </source>
</reference>
<dbReference type="Gene3D" id="1.10.1760.20">
    <property type="match status" value="1"/>
</dbReference>
<dbReference type="Proteomes" id="UP000195447">
    <property type="component" value="Unassembled WGS sequence"/>
</dbReference>